<comment type="subunit">
    <text evidence="2">Monomer.</text>
</comment>
<organism evidence="8 9">
    <name type="scientific">Penicillium canariense</name>
    <dbReference type="NCBI Taxonomy" id="189055"/>
    <lineage>
        <taxon>Eukaryota</taxon>
        <taxon>Fungi</taxon>
        <taxon>Dikarya</taxon>
        <taxon>Ascomycota</taxon>
        <taxon>Pezizomycotina</taxon>
        <taxon>Eurotiomycetes</taxon>
        <taxon>Eurotiomycetidae</taxon>
        <taxon>Eurotiales</taxon>
        <taxon>Aspergillaceae</taxon>
        <taxon>Penicillium</taxon>
    </lineage>
</organism>
<keyword evidence="6" id="KW-0539">Nucleus</keyword>
<dbReference type="GeneID" id="81422299"/>
<dbReference type="GO" id="GO:0008270">
    <property type="term" value="F:zinc ion binding"/>
    <property type="evidence" value="ECO:0007669"/>
    <property type="project" value="TreeGrafter"/>
</dbReference>
<feature type="domain" description="DUF1907" evidence="7">
    <location>
        <begin position="19"/>
        <end position="319"/>
    </location>
</feature>
<evidence type="ECO:0000256" key="3">
    <source>
        <dbReference type="ARBA" id="ARBA00022723"/>
    </source>
</evidence>
<evidence type="ECO:0000313" key="9">
    <source>
        <dbReference type="Proteomes" id="UP001149163"/>
    </source>
</evidence>
<dbReference type="Pfam" id="PF08925">
    <property type="entry name" value="DUF1907"/>
    <property type="match status" value="1"/>
</dbReference>
<reference evidence="8" key="1">
    <citation type="submission" date="2022-11" db="EMBL/GenBank/DDBJ databases">
        <authorList>
            <person name="Petersen C."/>
        </authorList>
    </citation>
    <scope>NUCLEOTIDE SEQUENCE</scope>
    <source>
        <strain evidence="8">IBT 26290</strain>
    </source>
</reference>
<gene>
    <name evidence="8" type="ORF">N7482_000998</name>
</gene>
<comment type="subcellular location">
    <subcellularLocation>
        <location evidence="1">Nucleus</location>
    </subcellularLocation>
</comment>
<evidence type="ECO:0000313" key="8">
    <source>
        <dbReference type="EMBL" id="KAJ5175121.1"/>
    </source>
</evidence>
<dbReference type="InterPro" id="IPR015021">
    <property type="entry name" value="C11orf54_DUF1907"/>
</dbReference>
<evidence type="ECO:0000256" key="5">
    <source>
        <dbReference type="ARBA" id="ARBA00022833"/>
    </source>
</evidence>
<dbReference type="OrthoDB" id="5119241at2759"/>
<dbReference type="GO" id="GO:0016788">
    <property type="term" value="F:hydrolase activity, acting on ester bonds"/>
    <property type="evidence" value="ECO:0007669"/>
    <property type="project" value="TreeGrafter"/>
</dbReference>
<evidence type="ECO:0000256" key="6">
    <source>
        <dbReference type="ARBA" id="ARBA00023242"/>
    </source>
</evidence>
<evidence type="ECO:0000256" key="1">
    <source>
        <dbReference type="ARBA" id="ARBA00004123"/>
    </source>
</evidence>
<keyword evidence="3" id="KW-0479">Metal-binding</keyword>
<dbReference type="PANTHER" id="PTHR13204:SF1">
    <property type="entry name" value="ESTER HYDROLASE C11ORF54"/>
    <property type="match status" value="1"/>
</dbReference>
<accession>A0A9W9IIZ0</accession>
<dbReference type="PANTHER" id="PTHR13204">
    <property type="entry name" value="PTD012 PROTEIN"/>
    <property type="match status" value="1"/>
</dbReference>
<keyword evidence="9" id="KW-1185">Reference proteome</keyword>
<sequence>MGTTTHPRDPPPLGELAAVIQRSLQANFASATASVVECPDLRQPPFHLASPGLSGSPCIADVGGQANLFPLPNLDARFSLRSLARDMQMTEQEGGFLIGAGAAPFHDTGYNAELAVNLYTPPGPHVGAGDQDVDKVRNGTRIIQMNPDGSSCCEPIESLNCGLMVNLYGSTGDSGPVLKITARARTGDQNFTNCIRLGLADHYGDSRPVSLGGAFLLKKGKAKFHIMPDFPKSDQLPFQDREQLEKEWLTYHVFEAPIVCLTVMHSADPEGLGLRMEHTHGFETDGNRKGGHYHYDMPETAAEVEYEAYLNVASTVYRIDRP</sequence>
<dbReference type="AlphaFoldDB" id="A0A9W9IIZ0"/>
<dbReference type="GO" id="GO:0005634">
    <property type="term" value="C:nucleus"/>
    <property type="evidence" value="ECO:0007669"/>
    <property type="project" value="UniProtKB-SubCell"/>
</dbReference>
<proteinExistence type="predicted"/>
<dbReference type="SUPFAM" id="SSF117856">
    <property type="entry name" value="AF0104/ALDC/Ptd012-like"/>
    <property type="match status" value="1"/>
</dbReference>
<dbReference type="EMBL" id="JAPQKN010000001">
    <property type="protein sequence ID" value="KAJ5175121.1"/>
    <property type="molecule type" value="Genomic_DNA"/>
</dbReference>
<dbReference type="RefSeq" id="XP_056546729.1">
    <property type="nucleotide sequence ID" value="XM_056683123.1"/>
</dbReference>
<reference evidence="8" key="2">
    <citation type="journal article" date="2023" name="IMA Fungus">
        <title>Comparative genomic study of the Penicillium genus elucidates a diverse pangenome and 15 lateral gene transfer events.</title>
        <authorList>
            <person name="Petersen C."/>
            <person name="Sorensen T."/>
            <person name="Nielsen M.R."/>
            <person name="Sondergaard T.E."/>
            <person name="Sorensen J.L."/>
            <person name="Fitzpatrick D.A."/>
            <person name="Frisvad J.C."/>
            <person name="Nielsen K.L."/>
        </authorList>
    </citation>
    <scope>NUCLEOTIDE SEQUENCE</scope>
    <source>
        <strain evidence="8">IBT 26290</strain>
    </source>
</reference>
<keyword evidence="4" id="KW-0378">Hydrolase</keyword>
<keyword evidence="5" id="KW-0862">Zinc</keyword>
<comment type="caution">
    <text evidence="8">The sequence shown here is derived from an EMBL/GenBank/DDBJ whole genome shotgun (WGS) entry which is preliminary data.</text>
</comment>
<name>A0A9W9IIZ0_9EURO</name>
<evidence type="ECO:0000256" key="2">
    <source>
        <dbReference type="ARBA" id="ARBA00011245"/>
    </source>
</evidence>
<dbReference type="Proteomes" id="UP001149163">
    <property type="component" value="Unassembled WGS sequence"/>
</dbReference>
<dbReference type="SMART" id="SM01168">
    <property type="entry name" value="DUF1907"/>
    <property type="match status" value="1"/>
</dbReference>
<evidence type="ECO:0000256" key="4">
    <source>
        <dbReference type="ARBA" id="ARBA00022801"/>
    </source>
</evidence>
<evidence type="ECO:0000259" key="7">
    <source>
        <dbReference type="SMART" id="SM01168"/>
    </source>
</evidence>
<dbReference type="CDD" id="cd17298">
    <property type="entry name" value="DUF1907"/>
    <property type="match status" value="1"/>
</dbReference>
<protein>
    <recommendedName>
        <fullName evidence="7">DUF1907 domain-containing protein</fullName>
    </recommendedName>
</protein>